<proteinExistence type="predicted"/>
<accession>A0AAW1SNF8</accession>
<comment type="caution">
    <text evidence="5">The sequence shown here is derived from an EMBL/GenBank/DDBJ whole genome shotgun (WGS) entry which is preliminary data.</text>
</comment>
<dbReference type="PANTHER" id="PTHR22652:SF0">
    <property type="entry name" value="NUCLEOPORIN NUP43"/>
    <property type="match status" value="1"/>
</dbReference>
<dbReference type="EMBL" id="JALJOV010001284">
    <property type="protein sequence ID" value="KAK9850600.1"/>
    <property type="molecule type" value="Genomic_DNA"/>
</dbReference>
<reference evidence="5 6" key="1">
    <citation type="journal article" date="2024" name="Nat. Commun.">
        <title>Phylogenomics reveals the evolutionary origins of lichenization in chlorophyte algae.</title>
        <authorList>
            <person name="Puginier C."/>
            <person name="Libourel C."/>
            <person name="Otte J."/>
            <person name="Skaloud P."/>
            <person name="Haon M."/>
            <person name="Grisel S."/>
            <person name="Petersen M."/>
            <person name="Berrin J.G."/>
            <person name="Delaux P.M."/>
            <person name="Dal Grande F."/>
            <person name="Keller J."/>
        </authorList>
    </citation>
    <scope>NUCLEOTIDE SEQUENCE [LARGE SCALE GENOMIC DNA]</scope>
    <source>
        <strain evidence="5 6">SAG 2523</strain>
    </source>
</reference>
<organism evidence="5 6">
    <name type="scientific">Apatococcus fuscideae</name>
    <dbReference type="NCBI Taxonomy" id="2026836"/>
    <lineage>
        <taxon>Eukaryota</taxon>
        <taxon>Viridiplantae</taxon>
        <taxon>Chlorophyta</taxon>
        <taxon>core chlorophytes</taxon>
        <taxon>Trebouxiophyceae</taxon>
        <taxon>Chlorellales</taxon>
        <taxon>Chlorellaceae</taxon>
        <taxon>Apatococcus</taxon>
    </lineage>
</organism>
<dbReference type="SUPFAM" id="SSF50978">
    <property type="entry name" value="WD40 repeat-like"/>
    <property type="match status" value="1"/>
</dbReference>
<dbReference type="Proteomes" id="UP001485043">
    <property type="component" value="Unassembled WGS sequence"/>
</dbReference>
<evidence type="ECO:0000256" key="3">
    <source>
        <dbReference type="ARBA" id="ARBA00022737"/>
    </source>
</evidence>
<dbReference type="GO" id="GO:0031080">
    <property type="term" value="C:nuclear pore outer ring"/>
    <property type="evidence" value="ECO:0007669"/>
    <property type="project" value="TreeGrafter"/>
</dbReference>
<name>A0AAW1SNF8_9CHLO</name>
<sequence>MHDSLSEHKLLAVGCWNEDLQRHCLSVLDLQVWTHAETGAVQQDAWQELACWACQGRPTDVKVVMRNGNEVTVLVASSHGHLSKVVLQIPQHSGATPSDIQVLNEEEFEGSDGDALGCSSRLHNGAITAADISISQHQAVTVGMDGAINLVHLEGWTCQPLRPASSSRSYHAAAWVSQDVVITAGTTGGLESWDVRLGSKPVHRSPASWGMDGLCSDHPAASLDWQIHCLDVRPERQHECAVGSSGGAVSLWDLRFIGQPILCTANPDHGNVREVRVASPSPTAAPSPSIFYCTTGGTLARASWPSKAAADWHNTENTNRQPSVLHRRNDAASWLKGSSSCDVLWQETCGGLASFDMHAGLHQELYCVTDQEGLLHLRL</sequence>
<evidence type="ECO:0000313" key="6">
    <source>
        <dbReference type="Proteomes" id="UP001485043"/>
    </source>
</evidence>
<comment type="subcellular location">
    <subcellularLocation>
        <location evidence="1">Nucleus</location>
    </subcellularLocation>
</comment>
<evidence type="ECO:0000256" key="1">
    <source>
        <dbReference type="ARBA" id="ARBA00004123"/>
    </source>
</evidence>
<dbReference type="AlphaFoldDB" id="A0AAW1SNF8"/>
<evidence type="ECO:0000313" key="5">
    <source>
        <dbReference type="EMBL" id="KAK9850600.1"/>
    </source>
</evidence>
<dbReference type="InterPro" id="IPR015943">
    <property type="entry name" value="WD40/YVTN_repeat-like_dom_sf"/>
</dbReference>
<evidence type="ECO:0008006" key="7">
    <source>
        <dbReference type="Google" id="ProtNLM"/>
    </source>
</evidence>
<dbReference type="Gene3D" id="2.130.10.10">
    <property type="entry name" value="YVTN repeat-like/Quinoprotein amine dehydrogenase"/>
    <property type="match status" value="1"/>
</dbReference>
<keyword evidence="3" id="KW-0677">Repeat</keyword>
<dbReference type="PANTHER" id="PTHR22652">
    <property type="entry name" value="NUCLEOPORIN NUP43"/>
    <property type="match status" value="1"/>
</dbReference>
<keyword evidence="4" id="KW-0539">Nucleus</keyword>
<protein>
    <recommendedName>
        <fullName evidence="7">Nucleoporin Nup43</fullName>
    </recommendedName>
</protein>
<gene>
    <name evidence="5" type="ORF">WJX84_003375</name>
</gene>
<evidence type="ECO:0000256" key="4">
    <source>
        <dbReference type="ARBA" id="ARBA00023242"/>
    </source>
</evidence>
<evidence type="ECO:0000256" key="2">
    <source>
        <dbReference type="ARBA" id="ARBA00022574"/>
    </source>
</evidence>
<keyword evidence="6" id="KW-1185">Reference proteome</keyword>
<dbReference type="InterPro" id="IPR036322">
    <property type="entry name" value="WD40_repeat_dom_sf"/>
</dbReference>
<keyword evidence="2" id="KW-0853">WD repeat</keyword>